<evidence type="ECO:0000256" key="2">
    <source>
        <dbReference type="ARBA" id="ARBA00022803"/>
    </source>
</evidence>
<name>A0A3E0AGN6_9CHLR</name>
<dbReference type="RefSeq" id="WP_116223980.1">
    <property type="nucleotide sequence ID" value="NZ_AP018437.1"/>
</dbReference>
<proteinExistence type="predicted"/>
<comment type="caution">
    <text evidence="4">The sequence shown here is derived from an EMBL/GenBank/DDBJ whole genome shotgun (WGS) entry which is preliminary data.</text>
</comment>
<evidence type="ECO:0000313" key="5">
    <source>
        <dbReference type="Proteomes" id="UP000256388"/>
    </source>
</evidence>
<accession>A0A3E0AGN6</accession>
<feature type="repeat" description="TPR" evidence="3">
    <location>
        <begin position="742"/>
        <end position="775"/>
    </location>
</feature>
<gene>
    <name evidence="4" type="ORF">DFR64_0692</name>
</gene>
<dbReference type="InterPro" id="IPR019734">
    <property type="entry name" value="TPR_rpt"/>
</dbReference>
<evidence type="ECO:0000256" key="3">
    <source>
        <dbReference type="PROSITE-ProRule" id="PRU00339"/>
    </source>
</evidence>
<feature type="repeat" description="TPR" evidence="3">
    <location>
        <begin position="1565"/>
        <end position="1598"/>
    </location>
</feature>
<reference evidence="4 5" key="1">
    <citation type="submission" date="2018-08" db="EMBL/GenBank/DDBJ databases">
        <title>Genomic Encyclopedia of Type Strains, Phase IV (KMG-IV): sequencing the most valuable type-strain genomes for metagenomic binning, comparative biology and taxonomic classification.</title>
        <authorList>
            <person name="Goeker M."/>
        </authorList>
    </citation>
    <scope>NUCLEOTIDE SEQUENCE [LARGE SCALE GENOMIC DNA]</scope>
    <source>
        <strain evidence="4 5">DSM 23923</strain>
    </source>
</reference>
<organism evidence="4 5">
    <name type="scientific">Pelolinea submarina</name>
    <dbReference type="NCBI Taxonomy" id="913107"/>
    <lineage>
        <taxon>Bacteria</taxon>
        <taxon>Bacillati</taxon>
        <taxon>Chloroflexota</taxon>
        <taxon>Anaerolineae</taxon>
        <taxon>Anaerolineales</taxon>
        <taxon>Anaerolineaceae</taxon>
        <taxon>Pelolinea</taxon>
    </lineage>
</organism>
<sequence>MGSSDPIYVFKQHFSRNDAEAVVSGLIHHRVIWNRLSDDGFLENLLGLLPAQKENWSAAHVCLAAVGIKATDASQIQPQPLPQNIKRLFDLQLEQIAPVAAGIRSNLPADGNWSAYLQKIGLDQLSLEDIQEGWGTVFTLVYYLTDNKDSFIQEFARSDKSSSQDLLAFILCANPILMESALSSVEKAAVASDLPDLLQLLKRMDMYESKSLLQHIVDNYLEKKPVDDLAAVVSKESFNNGEDLLRNIDLFRNYAILASYGSQKELADDFSKRALRSSDQLNQMLTALNNAIKSPVKNEVDLSGSFALSSDKGLVGKVLQAAQIKDSDPDSARKIGRQIHHDIYTSRGIGQLLDGENIGRVVSPVQLVRLLWDINLIREAAQTADRLIEYQPLNAELLRCAATLYSDYGDFQKSAQLYSRLELLVELTREEKLKLIEALENTSQWPSALVIWKRVNLVSLDDYEKKAICCYRSGDARCFDETVKGAKNFYTSEGLFQVLETLFEINKGQSEFAQNLIEAFLKNRKRDRYSIYFLIEYYQKTGQFGEAFKVIQSLSSLELNLPEIYVKRYELAAQSGNREQVLHVLQQAAADAHLDDLPSIEKMLAACFEARAWDLAAEMLQRTADKWILAPQLTALKAQLLNEQGKHWLAGELLEPLVMRKEVTETWLTQYGLALMESSQADFPLNISKSIPIDNRLKNIFDGFPRNLLLQVIRAEMDSENRLSHYQELLNDKDNHLDPEIWRVHAGLGKYYFEHGQFDLAVVNFKEAAKAQQQNKLLNVMLLKSLGKLSLYDEAMAVFTNMLGKGDLEIADMLEINASLKRSDQWLLNLEKFAEVQPDTPMLQAALAQLYAEKGDQKRVQESIRKSGLAGSNTGSERLVCAQILLQAGLDDEARRQLEGFLSRKQALSDSEYLSGALLYLQIGEIRKAANLLNLIERANSAILALKAELFSQLNQPQDALAAIQLALEVLESPAISLDSVQALCGIQAPQEWEKFNGKPQDLYAYSVRMRIAVGDYHGAFEQAQTNLQKFPQLLTLKSLSIELAHILGEAGVTQSLLEDSPDWQTVSEINEMTPAWGEAALEFGMEVLTANVLSRCLEIMPQNTRVKALQARLLERNGNHADAVSLIDQLLSEWRNDTSAENKQQTIGSLWLAEAAFELNQYAETMEIVRQTMEKTGKTNTTAKLFLNAMVQAAFSNWLKRKLDVEANLDPVTTEDLNCFDEICAIEEPKIRLDKEINALIGEIRFWLGREDAGADTLDSNGADTPHPYVLLATTYQKEGSQKAEILMERFRDDPNAWMIMAALELESEPAKSAAHATALLRGGQTDPLKYALLAFAKQKLGQTSDAYAAINLALTAWPEEYKWQLQAGEMSKALGDVRSSLDHFKKAANTHKNDDAQVYLGELSLKAGNPEGITYLEKKLNGSSQDFDVLLQLGELSIKNNKLQKAARYLENARSINPQDVRVHILLSKVAIAVQNFDKARELIGEAEHLLPHDKQVVLQKAAVLDKSQGSQAALDYLEHLHTAEIQQDADVIIRQAEYIREVSGAEQSLAYLLPKSFDSVNSALLLATAKNYLEMGKLDLSEEFAERALQLNPEDPQPLAMLARISGKNGDLDKAVDLLVKAIQNEPFEASYYMELANIYQSRRDMVKATETLENGLRAIPQNFELLSALGMLLYQQGQYHPAQEILQQAVSINPRDENVKRLLSTLANANIIQGNINNDTLIEKA</sequence>
<keyword evidence="5" id="KW-1185">Reference proteome</keyword>
<protein>
    <submittedName>
        <fullName evidence="4">Tetratricopeptide repeat protein</fullName>
    </submittedName>
</protein>
<dbReference type="Pfam" id="PF14559">
    <property type="entry name" value="TPR_19"/>
    <property type="match status" value="2"/>
</dbReference>
<dbReference type="Gene3D" id="1.25.40.10">
    <property type="entry name" value="Tetratricopeptide repeat domain"/>
    <property type="match status" value="5"/>
</dbReference>
<feature type="repeat" description="TPR" evidence="3">
    <location>
        <begin position="1633"/>
        <end position="1666"/>
    </location>
</feature>
<keyword evidence="2 3" id="KW-0802">TPR repeat</keyword>
<evidence type="ECO:0000256" key="1">
    <source>
        <dbReference type="ARBA" id="ARBA00022737"/>
    </source>
</evidence>
<dbReference type="OrthoDB" id="112534at2"/>
<dbReference type="Pfam" id="PF13181">
    <property type="entry name" value="TPR_8"/>
    <property type="match status" value="1"/>
</dbReference>
<dbReference type="SUPFAM" id="SSF48452">
    <property type="entry name" value="TPR-like"/>
    <property type="match status" value="4"/>
</dbReference>
<dbReference type="Proteomes" id="UP000256388">
    <property type="component" value="Unassembled WGS sequence"/>
</dbReference>
<keyword evidence="1" id="KW-0677">Repeat</keyword>
<dbReference type="InterPro" id="IPR051012">
    <property type="entry name" value="CellSynth/LPSAsmb/PSIAsmb"/>
</dbReference>
<dbReference type="PANTHER" id="PTHR45586:SF1">
    <property type="entry name" value="LIPOPOLYSACCHARIDE ASSEMBLY PROTEIN B"/>
    <property type="match status" value="1"/>
</dbReference>
<feature type="repeat" description="TPR" evidence="3">
    <location>
        <begin position="1667"/>
        <end position="1700"/>
    </location>
</feature>
<dbReference type="EMBL" id="QUMS01000001">
    <property type="protein sequence ID" value="REG10825.1"/>
    <property type="molecule type" value="Genomic_DNA"/>
</dbReference>
<dbReference type="SMART" id="SM00028">
    <property type="entry name" value="TPR"/>
    <property type="match status" value="12"/>
</dbReference>
<dbReference type="PANTHER" id="PTHR45586">
    <property type="entry name" value="TPR REPEAT-CONTAINING PROTEIN PA4667"/>
    <property type="match status" value="1"/>
</dbReference>
<dbReference type="PROSITE" id="PS50005">
    <property type="entry name" value="TPR"/>
    <property type="match status" value="5"/>
</dbReference>
<dbReference type="InterPro" id="IPR011990">
    <property type="entry name" value="TPR-like_helical_dom_sf"/>
</dbReference>
<evidence type="ECO:0000313" key="4">
    <source>
        <dbReference type="EMBL" id="REG10825.1"/>
    </source>
</evidence>
<feature type="repeat" description="TPR" evidence="3">
    <location>
        <begin position="1429"/>
        <end position="1462"/>
    </location>
</feature>